<name>A0AAD9VVE9_9HYME</name>
<evidence type="ECO:0000313" key="1">
    <source>
        <dbReference type="EMBL" id="KAK2588438.1"/>
    </source>
</evidence>
<comment type="caution">
    <text evidence="1">The sequence shown here is derived from an EMBL/GenBank/DDBJ whole genome shotgun (WGS) entry which is preliminary data.</text>
</comment>
<dbReference type="AlphaFoldDB" id="A0AAD9VVE9"/>
<accession>A0AAD9VVE9</accession>
<gene>
    <name evidence="1" type="ORF">KPH14_004435</name>
</gene>
<sequence length="94" mass="10839">MFPQLKIPFQFSKFLTKEQTERMTRRLIEEMCRIVNRTRDLIYVGSSNNITDSPIILPLAVKCKYGIRFVGYWSSCVGGHVPSQKTHSVLCKIS</sequence>
<reference evidence="1" key="1">
    <citation type="submission" date="2021-08" db="EMBL/GenBank/DDBJ databases">
        <authorList>
            <person name="Misof B."/>
            <person name="Oliver O."/>
            <person name="Podsiadlowski L."/>
            <person name="Donath A."/>
            <person name="Peters R."/>
            <person name="Mayer C."/>
            <person name="Rust J."/>
            <person name="Gunkel S."/>
            <person name="Lesny P."/>
            <person name="Martin S."/>
            <person name="Oeyen J.P."/>
            <person name="Petersen M."/>
            <person name="Panagiotis P."/>
            <person name="Wilbrandt J."/>
            <person name="Tanja T."/>
        </authorList>
    </citation>
    <scope>NUCLEOTIDE SEQUENCE</scope>
    <source>
        <strain evidence="1">GBR_01_08_01A</strain>
        <tissue evidence="1">Thorax + abdomen</tissue>
    </source>
</reference>
<evidence type="ECO:0000313" key="2">
    <source>
        <dbReference type="Proteomes" id="UP001258017"/>
    </source>
</evidence>
<proteinExistence type="predicted"/>
<protein>
    <submittedName>
        <fullName evidence="1">Uncharacterized protein</fullName>
    </submittedName>
</protein>
<dbReference type="EMBL" id="JAIFRP010000006">
    <property type="protein sequence ID" value="KAK2588438.1"/>
    <property type="molecule type" value="Genomic_DNA"/>
</dbReference>
<organism evidence="1 2">
    <name type="scientific">Odynerus spinipes</name>
    <dbReference type="NCBI Taxonomy" id="1348599"/>
    <lineage>
        <taxon>Eukaryota</taxon>
        <taxon>Metazoa</taxon>
        <taxon>Ecdysozoa</taxon>
        <taxon>Arthropoda</taxon>
        <taxon>Hexapoda</taxon>
        <taxon>Insecta</taxon>
        <taxon>Pterygota</taxon>
        <taxon>Neoptera</taxon>
        <taxon>Endopterygota</taxon>
        <taxon>Hymenoptera</taxon>
        <taxon>Apocrita</taxon>
        <taxon>Aculeata</taxon>
        <taxon>Vespoidea</taxon>
        <taxon>Vespidae</taxon>
        <taxon>Eumeninae</taxon>
        <taxon>Odynerus</taxon>
    </lineage>
</organism>
<keyword evidence="2" id="KW-1185">Reference proteome</keyword>
<reference evidence="1" key="2">
    <citation type="journal article" date="2023" name="Commun. Biol.">
        <title>Intrasexual cuticular hydrocarbon dimorphism in a wasp sheds light on hydrocarbon biosynthesis genes in Hymenoptera.</title>
        <authorList>
            <person name="Moris V.C."/>
            <person name="Podsiadlowski L."/>
            <person name="Martin S."/>
            <person name="Oeyen J.P."/>
            <person name="Donath A."/>
            <person name="Petersen M."/>
            <person name="Wilbrandt J."/>
            <person name="Misof B."/>
            <person name="Liedtke D."/>
            <person name="Thamm M."/>
            <person name="Scheiner R."/>
            <person name="Schmitt T."/>
            <person name="Niehuis O."/>
        </authorList>
    </citation>
    <scope>NUCLEOTIDE SEQUENCE</scope>
    <source>
        <strain evidence="1">GBR_01_08_01A</strain>
    </source>
</reference>
<dbReference type="Proteomes" id="UP001258017">
    <property type="component" value="Unassembled WGS sequence"/>
</dbReference>